<dbReference type="EMBL" id="JBHSDV010000001">
    <property type="protein sequence ID" value="MFC4386535.1"/>
    <property type="molecule type" value="Genomic_DNA"/>
</dbReference>
<evidence type="ECO:0000256" key="3">
    <source>
        <dbReference type="PROSITE-ProRule" id="PRU00335"/>
    </source>
</evidence>
<keyword evidence="2 3" id="KW-0238">DNA-binding</keyword>
<dbReference type="InterPro" id="IPR001647">
    <property type="entry name" value="HTH_TetR"/>
</dbReference>
<dbReference type="SUPFAM" id="SSF46689">
    <property type="entry name" value="Homeodomain-like"/>
    <property type="match status" value="1"/>
</dbReference>
<dbReference type="PROSITE" id="PS01081">
    <property type="entry name" value="HTH_TETR_1"/>
    <property type="match status" value="1"/>
</dbReference>
<evidence type="ECO:0000256" key="1">
    <source>
        <dbReference type="ARBA" id="ARBA00022491"/>
    </source>
</evidence>
<dbReference type="PANTHER" id="PTHR43479">
    <property type="entry name" value="ACREF/ENVCD OPERON REPRESSOR-RELATED"/>
    <property type="match status" value="1"/>
</dbReference>
<keyword evidence="6" id="KW-1185">Reference proteome</keyword>
<evidence type="ECO:0000313" key="5">
    <source>
        <dbReference type="EMBL" id="MFC4386535.1"/>
    </source>
</evidence>
<protein>
    <submittedName>
        <fullName evidence="5">TetR/AcrR family transcriptional regulator</fullName>
    </submittedName>
</protein>
<gene>
    <name evidence="5" type="ORF">ACFOZ1_01800</name>
</gene>
<name>A0ABV8VRC4_9BACI</name>
<reference evidence="6" key="1">
    <citation type="journal article" date="2019" name="Int. J. Syst. Evol. Microbiol.">
        <title>The Global Catalogue of Microorganisms (GCM) 10K type strain sequencing project: providing services to taxonomists for standard genome sequencing and annotation.</title>
        <authorList>
            <consortium name="The Broad Institute Genomics Platform"/>
            <consortium name="The Broad Institute Genome Sequencing Center for Infectious Disease"/>
            <person name="Wu L."/>
            <person name="Ma J."/>
        </authorList>
    </citation>
    <scope>NUCLEOTIDE SEQUENCE [LARGE SCALE GENOMIC DNA]</scope>
    <source>
        <strain evidence="6">KACC 14058</strain>
    </source>
</reference>
<organism evidence="5 6">
    <name type="scientific">Gracilibacillus marinus</name>
    <dbReference type="NCBI Taxonomy" id="630535"/>
    <lineage>
        <taxon>Bacteria</taxon>
        <taxon>Bacillati</taxon>
        <taxon>Bacillota</taxon>
        <taxon>Bacilli</taxon>
        <taxon>Bacillales</taxon>
        <taxon>Bacillaceae</taxon>
        <taxon>Gracilibacillus</taxon>
    </lineage>
</organism>
<dbReference type="Pfam" id="PF00440">
    <property type="entry name" value="TetR_N"/>
    <property type="match status" value="1"/>
</dbReference>
<dbReference type="InterPro" id="IPR009057">
    <property type="entry name" value="Homeodomain-like_sf"/>
</dbReference>
<sequence>MNKKKEKIIEVSMKLFAEKGFHATSISEIARTANVSKGAFYLYFESKDDLLISIFEFYTRVIIEKLEKVIDTESDPFKQFERQLEEIMTLFRDHKEYLLMHFRDNIHIGDKMDGLVAKVHKQTFDWTTERVLAMYGDKVKPYIVDVTIQLDGLVGSYFKWIAIHKLEFDPKYLAKNILQQFDILVQKQIEANEEPLFHIQTLQFDCSNVHTQLEKIRTKIKRSNLENKLELLDAVIVIEEELQKMHPKMIIVYSMIEKLEQEEAIATQIKSIIQKIEERGQY</sequence>
<dbReference type="PROSITE" id="PS50977">
    <property type="entry name" value="HTH_TETR_2"/>
    <property type="match status" value="1"/>
</dbReference>
<dbReference type="Gene3D" id="1.10.357.10">
    <property type="entry name" value="Tetracycline Repressor, domain 2"/>
    <property type="match status" value="1"/>
</dbReference>
<evidence type="ECO:0000256" key="2">
    <source>
        <dbReference type="ARBA" id="ARBA00023125"/>
    </source>
</evidence>
<evidence type="ECO:0000259" key="4">
    <source>
        <dbReference type="PROSITE" id="PS50977"/>
    </source>
</evidence>
<dbReference type="RefSeq" id="WP_390195214.1">
    <property type="nucleotide sequence ID" value="NZ_JBHSDV010000001.1"/>
</dbReference>
<dbReference type="InterPro" id="IPR050624">
    <property type="entry name" value="HTH-type_Tx_Regulator"/>
</dbReference>
<evidence type="ECO:0000313" key="6">
    <source>
        <dbReference type="Proteomes" id="UP001595880"/>
    </source>
</evidence>
<dbReference type="Proteomes" id="UP001595880">
    <property type="component" value="Unassembled WGS sequence"/>
</dbReference>
<proteinExistence type="predicted"/>
<accession>A0ABV8VRC4</accession>
<feature type="DNA-binding region" description="H-T-H motif" evidence="3">
    <location>
        <begin position="25"/>
        <end position="44"/>
    </location>
</feature>
<dbReference type="PRINTS" id="PR00455">
    <property type="entry name" value="HTHTETR"/>
</dbReference>
<feature type="domain" description="HTH tetR-type" evidence="4">
    <location>
        <begin position="2"/>
        <end position="62"/>
    </location>
</feature>
<dbReference type="InterPro" id="IPR023772">
    <property type="entry name" value="DNA-bd_HTH_TetR-type_CS"/>
</dbReference>
<comment type="caution">
    <text evidence="5">The sequence shown here is derived from an EMBL/GenBank/DDBJ whole genome shotgun (WGS) entry which is preliminary data.</text>
</comment>
<dbReference type="PANTHER" id="PTHR43479:SF22">
    <property type="entry name" value="TRANSCRIPTIONAL REGULATOR, TETR FAMILY"/>
    <property type="match status" value="1"/>
</dbReference>
<keyword evidence="1" id="KW-0678">Repressor</keyword>